<dbReference type="OrthoDB" id="10250504at2759"/>
<dbReference type="InterPro" id="IPR045113">
    <property type="entry name" value="Rpb7-like"/>
</dbReference>
<sequence length="281" mass="31212">MVPIQESDDYSLLHMERITQYVSLPPACLSNALTAVCASIFSPLILSYYPPARGIVLAYENVQLSDAPPANKDSRPTKKRKTKHYHEESDTEGQDSEDDATPKQLLLRIHNEYSAPFLWATASFLVWRPKVGAWIQGKVTQQASTHLTLSHLNSFPISILRQHLPDGWSWTSTYTNNRGGNGGGGADEGHWTNEDGLPIEDVLRIRIRDFEGRMDGKGHGRGGLKIDGSLVSEEVEESRKGEGEAEKRARREGRVNKGAMKTKEARTDTENEGEGDAIEVD</sequence>
<proteinExistence type="inferred from homology"/>
<comment type="similarity">
    <text evidence="2">Belongs to the eukaryotic RPA43 RNA polymerase subunit family.</text>
</comment>
<keyword evidence="3 7" id="KW-0240">DNA-directed RNA polymerase</keyword>
<dbReference type="Pfam" id="PF17875">
    <property type="entry name" value="RPA43_OB"/>
    <property type="match status" value="1"/>
</dbReference>
<reference evidence="10" key="1">
    <citation type="journal article" date="2020" name="Stud. Mycol.">
        <title>101 Dothideomycetes genomes: a test case for predicting lifestyles and emergence of pathogens.</title>
        <authorList>
            <person name="Haridas S."/>
            <person name="Albert R."/>
            <person name="Binder M."/>
            <person name="Bloem J."/>
            <person name="Labutti K."/>
            <person name="Salamov A."/>
            <person name="Andreopoulos B."/>
            <person name="Baker S."/>
            <person name="Barry K."/>
            <person name="Bills G."/>
            <person name="Bluhm B."/>
            <person name="Cannon C."/>
            <person name="Castanera R."/>
            <person name="Culley D."/>
            <person name="Daum C."/>
            <person name="Ezra D."/>
            <person name="Gonzalez J."/>
            <person name="Henrissat B."/>
            <person name="Kuo A."/>
            <person name="Liang C."/>
            <person name="Lipzen A."/>
            <person name="Lutzoni F."/>
            <person name="Magnuson J."/>
            <person name="Mondo S."/>
            <person name="Nolan M."/>
            <person name="Ohm R."/>
            <person name="Pangilinan J."/>
            <person name="Park H.-J."/>
            <person name="Ramirez L."/>
            <person name="Alfaro M."/>
            <person name="Sun H."/>
            <person name="Tritt A."/>
            <person name="Yoshinaga Y."/>
            <person name="Zwiers L.-H."/>
            <person name="Turgeon B."/>
            <person name="Goodwin S."/>
            <person name="Spatafora J."/>
            <person name="Crous P."/>
            <person name="Grigoriev I."/>
        </authorList>
    </citation>
    <scope>NUCLEOTIDE SEQUENCE</scope>
    <source>
        <strain evidence="10">CBS 279.74</strain>
    </source>
</reference>
<dbReference type="Gene3D" id="3.30.1490.120">
    <property type="entry name" value="RNA polymerase Rpb7-like, N-terminal domain"/>
    <property type="match status" value="1"/>
</dbReference>
<evidence type="ECO:0000256" key="4">
    <source>
        <dbReference type="ARBA" id="ARBA00022553"/>
    </source>
</evidence>
<evidence type="ECO:0000256" key="1">
    <source>
        <dbReference type="ARBA" id="ARBA00004604"/>
    </source>
</evidence>
<protein>
    <recommendedName>
        <fullName evidence="7">DNA-directed RNA polymerase subunit</fullName>
    </recommendedName>
</protein>
<evidence type="ECO:0000256" key="8">
    <source>
        <dbReference type="SAM" id="MobiDB-lite"/>
    </source>
</evidence>
<dbReference type="InterPro" id="IPR036898">
    <property type="entry name" value="RNA_pol_Rpb7-like_N_sf"/>
</dbReference>
<keyword evidence="4" id="KW-0597">Phosphoprotein</keyword>
<feature type="compositionally biased region" description="Basic and acidic residues" evidence="8">
    <location>
        <begin position="237"/>
        <end position="269"/>
    </location>
</feature>
<evidence type="ECO:0000256" key="5">
    <source>
        <dbReference type="ARBA" id="ARBA00023163"/>
    </source>
</evidence>
<feature type="compositionally biased region" description="Acidic residues" evidence="8">
    <location>
        <begin position="89"/>
        <end position="99"/>
    </location>
</feature>
<dbReference type="Gene3D" id="2.40.50.1060">
    <property type="match status" value="1"/>
</dbReference>
<dbReference type="GO" id="GO:0006361">
    <property type="term" value="P:transcription initiation at RNA polymerase I promoter"/>
    <property type="evidence" value="ECO:0007669"/>
    <property type="project" value="UniProtKB-ARBA"/>
</dbReference>
<dbReference type="AlphaFoldDB" id="A0A6G1JV15"/>
<name>A0A6G1JV15_9PLEO</name>
<dbReference type="GO" id="GO:0005736">
    <property type="term" value="C:RNA polymerase I complex"/>
    <property type="evidence" value="ECO:0007669"/>
    <property type="project" value="TreeGrafter"/>
</dbReference>
<keyword evidence="11" id="KW-1185">Reference proteome</keyword>
<dbReference type="PANTHER" id="PTHR12709">
    <property type="entry name" value="DNA-DIRECTED RNA POLYMERASE II, III"/>
    <property type="match status" value="1"/>
</dbReference>
<evidence type="ECO:0000259" key="9">
    <source>
        <dbReference type="Pfam" id="PF17875"/>
    </source>
</evidence>
<feature type="region of interest" description="Disordered" evidence="8">
    <location>
        <begin position="66"/>
        <end position="100"/>
    </location>
</feature>
<evidence type="ECO:0000313" key="11">
    <source>
        <dbReference type="Proteomes" id="UP000799428"/>
    </source>
</evidence>
<evidence type="ECO:0000256" key="7">
    <source>
        <dbReference type="RuleBase" id="RU369086"/>
    </source>
</evidence>
<keyword evidence="5 7" id="KW-0804">Transcription</keyword>
<feature type="region of interest" description="Disordered" evidence="8">
    <location>
        <begin position="216"/>
        <end position="281"/>
    </location>
</feature>
<comment type="function">
    <text evidence="7">DNA-dependent RNA polymerase which catalyzes the transcription of DNA into RNA using the four ribonucleoside triphosphates as substrates.</text>
</comment>
<dbReference type="Proteomes" id="UP000799428">
    <property type="component" value="Unassembled WGS sequence"/>
</dbReference>
<accession>A0A6G1JV15</accession>
<feature type="compositionally biased region" description="Acidic residues" evidence="8">
    <location>
        <begin position="270"/>
        <end position="281"/>
    </location>
</feature>
<feature type="domain" description="RPA43 OB" evidence="9">
    <location>
        <begin position="129"/>
        <end position="230"/>
    </location>
</feature>
<dbReference type="EMBL" id="MU005782">
    <property type="protein sequence ID" value="KAF2704449.1"/>
    <property type="molecule type" value="Genomic_DNA"/>
</dbReference>
<evidence type="ECO:0000256" key="3">
    <source>
        <dbReference type="ARBA" id="ARBA00022478"/>
    </source>
</evidence>
<gene>
    <name evidence="10" type="ORF">K504DRAFT_506932</name>
</gene>
<dbReference type="FunFam" id="3.30.1490.120:FF:000004">
    <property type="entry name" value="RNA polymerase I subunit Rpa43"/>
    <property type="match status" value="1"/>
</dbReference>
<evidence type="ECO:0000256" key="2">
    <source>
        <dbReference type="ARBA" id="ARBA00005930"/>
    </source>
</evidence>
<keyword evidence="6 7" id="KW-0539">Nucleus</keyword>
<dbReference type="PANTHER" id="PTHR12709:SF5">
    <property type="entry name" value="DNA-DIRECTED RNA POLYMERASE I SUBUNIT RPA43"/>
    <property type="match status" value="1"/>
</dbReference>
<evidence type="ECO:0000256" key="6">
    <source>
        <dbReference type="ARBA" id="ARBA00023242"/>
    </source>
</evidence>
<comment type="subcellular location">
    <subcellularLocation>
        <location evidence="1">Nucleus</location>
        <location evidence="1">Nucleolus</location>
    </subcellularLocation>
</comment>
<dbReference type="GO" id="GO:0006362">
    <property type="term" value="P:transcription elongation by RNA polymerase I"/>
    <property type="evidence" value="ECO:0007669"/>
    <property type="project" value="UniProtKB-ARBA"/>
</dbReference>
<organism evidence="10 11">
    <name type="scientific">Pleomassaria siparia CBS 279.74</name>
    <dbReference type="NCBI Taxonomy" id="1314801"/>
    <lineage>
        <taxon>Eukaryota</taxon>
        <taxon>Fungi</taxon>
        <taxon>Dikarya</taxon>
        <taxon>Ascomycota</taxon>
        <taxon>Pezizomycotina</taxon>
        <taxon>Dothideomycetes</taxon>
        <taxon>Pleosporomycetidae</taxon>
        <taxon>Pleosporales</taxon>
        <taxon>Pleomassariaceae</taxon>
        <taxon>Pleomassaria</taxon>
    </lineage>
</organism>
<evidence type="ECO:0000313" key="10">
    <source>
        <dbReference type="EMBL" id="KAF2704449.1"/>
    </source>
</evidence>
<dbReference type="InterPro" id="IPR041178">
    <property type="entry name" value="RPA43_OB"/>
</dbReference>